<accession>A0ABV0K737</accession>
<dbReference type="InterPro" id="IPR009078">
    <property type="entry name" value="Ferritin-like_SF"/>
</dbReference>
<keyword evidence="2" id="KW-1185">Reference proteome</keyword>
<dbReference type="EMBL" id="JAMPKX010000008">
    <property type="protein sequence ID" value="MEP0948594.1"/>
    <property type="molecule type" value="Genomic_DNA"/>
</dbReference>
<sequence length="233" mass="24127">MNHDLMSDDLASPRAGVSRRRVMVGGTIAGLVGTLGFSALTKSAAQAESLSAQNRNRGGIRGRAAANDAAILNGALYYEHQAIWAYGAAAGGLSDTDVGKAVLAIALANQADHMVHRDLLIQVVSDLGGTPVMAEDSYDLSAYLERGDGGLDSDVNIAKLALALETDAAIAYASEVARLRTPELITAGASIAAAEAAHATTIRAAFISLGVEIPFVPAPFVSADTREQWVLKV</sequence>
<dbReference type="PROSITE" id="PS51318">
    <property type="entry name" value="TAT"/>
    <property type="match status" value="1"/>
</dbReference>
<evidence type="ECO:0000313" key="2">
    <source>
        <dbReference type="Proteomes" id="UP001482513"/>
    </source>
</evidence>
<comment type="caution">
    <text evidence="1">The sequence shown here is derived from an EMBL/GenBank/DDBJ whole genome shotgun (WGS) entry which is preliminary data.</text>
</comment>
<dbReference type="Proteomes" id="UP001482513">
    <property type="component" value="Unassembled WGS sequence"/>
</dbReference>
<dbReference type="RefSeq" id="WP_242021635.1">
    <property type="nucleotide sequence ID" value="NZ_JAMPKX010000008.1"/>
</dbReference>
<dbReference type="InterPro" id="IPR006311">
    <property type="entry name" value="TAT_signal"/>
</dbReference>
<name>A0ABV0K737_9CYAN</name>
<organism evidence="1 2">
    <name type="scientific">Leptolyngbya subtilissima DQ-A4</name>
    <dbReference type="NCBI Taxonomy" id="2933933"/>
    <lineage>
        <taxon>Bacteria</taxon>
        <taxon>Bacillati</taxon>
        <taxon>Cyanobacteriota</taxon>
        <taxon>Cyanophyceae</taxon>
        <taxon>Leptolyngbyales</taxon>
        <taxon>Leptolyngbyaceae</taxon>
        <taxon>Leptolyngbya group</taxon>
        <taxon>Leptolyngbya</taxon>
    </lineage>
</organism>
<proteinExistence type="predicted"/>
<dbReference type="Gene3D" id="1.20.1260.10">
    <property type="match status" value="1"/>
</dbReference>
<dbReference type="CDD" id="cd00657">
    <property type="entry name" value="Ferritin_like"/>
    <property type="match status" value="1"/>
</dbReference>
<dbReference type="SUPFAM" id="SSF47240">
    <property type="entry name" value="Ferritin-like"/>
    <property type="match status" value="1"/>
</dbReference>
<dbReference type="Pfam" id="PF13668">
    <property type="entry name" value="Ferritin_2"/>
    <property type="match status" value="1"/>
</dbReference>
<gene>
    <name evidence="1" type="ORF">NC992_17045</name>
</gene>
<evidence type="ECO:0000313" key="1">
    <source>
        <dbReference type="EMBL" id="MEP0948594.1"/>
    </source>
</evidence>
<dbReference type="InterPro" id="IPR012347">
    <property type="entry name" value="Ferritin-like"/>
</dbReference>
<reference evidence="1 2" key="1">
    <citation type="submission" date="2022-04" db="EMBL/GenBank/DDBJ databases">
        <title>Positive selection, recombination, and allopatry shape intraspecific diversity of widespread and dominant cyanobacteria.</title>
        <authorList>
            <person name="Wei J."/>
            <person name="Shu W."/>
            <person name="Hu C."/>
        </authorList>
    </citation>
    <scope>NUCLEOTIDE SEQUENCE [LARGE SCALE GENOMIC DNA]</scope>
    <source>
        <strain evidence="1 2">DQ-A4</strain>
    </source>
</reference>
<protein>
    <submittedName>
        <fullName evidence="1">Ferritin-like domain-containing protein</fullName>
    </submittedName>
</protein>